<evidence type="ECO:0000259" key="2">
    <source>
        <dbReference type="Pfam" id="PF01977"/>
    </source>
</evidence>
<dbReference type="PANTHER" id="PTHR30108:SF21">
    <property type="entry name" value="4-HYDROXYBENZOATE DECARBOXYLASE"/>
    <property type="match status" value="1"/>
</dbReference>
<dbReference type="Pfam" id="PF01977">
    <property type="entry name" value="UbiD"/>
    <property type="match status" value="1"/>
</dbReference>
<evidence type="ECO:0000313" key="6">
    <source>
        <dbReference type="Proteomes" id="UP000061660"/>
    </source>
</evidence>
<feature type="domain" description="3-octaprenyl-4-hydroxybenzoate carboxy-lyase-like Rift-related" evidence="2">
    <location>
        <begin position="94"/>
        <end position="289"/>
    </location>
</feature>
<evidence type="ECO:0000313" key="5">
    <source>
        <dbReference type="EMBL" id="ALS25213.1"/>
    </source>
</evidence>
<sequence>MRSALRKLEKSGRLTTVQGAVHPKFELAAVLAQAPGRNAVMFNRVEGYETRVVGNLVDRTNFSVSCGIEPTLEASLQHISRGIEHPVPAALIHDAPCREVVITDKIDIMSIMPVATFFEREAGPYITAGVIAAKDPETGKRNVSMNRLLVLGPDKLMIGMSPSHHLYQLMIKAEKLGKPLEISAAIGNHPAVLVAANAYVDLGFDEFEIAGGMFGEPFELSPGVTVNVEAPAGAEFVIEAEFVPGELYEEGPVSEFHGMYVDYGKSPVLCVKAVTHRKDAIYQTILPGKYHEHFLIGAMAIETTVLHHVRRAVPRAKAAYITEGGMGRCHAVISIAEPRPGEGQKAMFAAFAHCNLVKQVIVVDDDIPIDDPIAVEWAIAARMRAERDMIVIPGVRTDRAEALVHHGTVAKVGIFALREAESPPLAEIPRSVMEHVRQKWDSYQVRG</sequence>
<keyword evidence="6" id="KW-1185">Reference proteome</keyword>
<dbReference type="KEGG" id="pnp:IJ22_49510"/>
<reference evidence="5 6" key="2">
    <citation type="journal article" date="2016" name="Genome Announc.">
        <title>Complete Genome Sequences of Two Interactive Moderate Thermophiles, Paenibacillus napthalenovorans 32O-Y and Paenibacillus sp. 32O-W.</title>
        <authorList>
            <person name="Butler R.R.III."/>
            <person name="Wang J."/>
            <person name="Stark B.C."/>
            <person name="Pombert J.F."/>
        </authorList>
    </citation>
    <scope>NUCLEOTIDE SEQUENCE [LARGE SCALE GENOMIC DNA]</scope>
    <source>
        <strain evidence="5 6">32O-Y</strain>
    </source>
</reference>
<dbReference type="SUPFAM" id="SSF143968">
    <property type="entry name" value="UbiD C-terminal domain-like"/>
    <property type="match status" value="1"/>
</dbReference>
<dbReference type="InterPro" id="IPR002830">
    <property type="entry name" value="UbiD"/>
</dbReference>
<feature type="domain" description="3-octaprenyl-4-hydroxybenzoate carboxy-lyase-like C-terminal" evidence="4">
    <location>
        <begin position="296"/>
        <end position="415"/>
    </location>
</feature>
<dbReference type="PANTHER" id="PTHR30108">
    <property type="entry name" value="3-OCTAPRENYL-4-HYDROXYBENZOATE CARBOXY-LYASE-RELATED"/>
    <property type="match status" value="1"/>
</dbReference>
<dbReference type="AlphaFoldDB" id="A0A0U2WCP2"/>
<evidence type="ECO:0000259" key="4">
    <source>
        <dbReference type="Pfam" id="PF20696"/>
    </source>
</evidence>
<dbReference type="SUPFAM" id="SSF50475">
    <property type="entry name" value="FMN-binding split barrel"/>
    <property type="match status" value="1"/>
</dbReference>
<name>A0A0U2WCP2_9BACL</name>
<dbReference type="NCBIfam" id="TIGR00148">
    <property type="entry name" value="UbiD family decarboxylase"/>
    <property type="match status" value="1"/>
</dbReference>
<feature type="domain" description="3-octaprenyl-4-hydroxybenzoate carboxy-lyase-like N-terminal" evidence="3">
    <location>
        <begin position="6"/>
        <end position="58"/>
    </location>
</feature>
<dbReference type="Pfam" id="PF20695">
    <property type="entry name" value="UbiD_N"/>
    <property type="match status" value="1"/>
</dbReference>
<dbReference type="PATRIC" id="fig|162209.4.peg.5230"/>
<dbReference type="Proteomes" id="UP000061660">
    <property type="component" value="Chromosome"/>
</dbReference>
<comment type="similarity">
    <text evidence="1">Belongs to the UbiD family.</text>
</comment>
<dbReference type="EMBL" id="CP013652">
    <property type="protein sequence ID" value="ALS25213.1"/>
    <property type="molecule type" value="Genomic_DNA"/>
</dbReference>
<reference evidence="6" key="1">
    <citation type="submission" date="2015-12" db="EMBL/GenBank/DDBJ databases">
        <title>Complete genome sequences of two moderately thermophilic Paenibacillus species.</title>
        <authorList>
            <person name="Butler R.III."/>
            <person name="Wang J."/>
            <person name="Stark B.C."/>
            <person name="Pombert J.-F."/>
        </authorList>
    </citation>
    <scope>NUCLEOTIDE SEQUENCE [LARGE SCALE GENOMIC DNA]</scope>
    <source>
        <strain evidence="6">32O-Y</strain>
    </source>
</reference>
<dbReference type="InterPro" id="IPR049383">
    <property type="entry name" value="UbiD-like_N"/>
</dbReference>
<dbReference type="InterPro" id="IPR048304">
    <property type="entry name" value="UbiD_Rift_dom"/>
</dbReference>
<protein>
    <submittedName>
        <fullName evidence="5">Subunit C of phenolic acid decarboxylase</fullName>
    </submittedName>
</protein>
<gene>
    <name evidence="5" type="ORF">IJ22_49510</name>
</gene>
<accession>A0A0U2WCP2</accession>
<dbReference type="GO" id="GO:0016831">
    <property type="term" value="F:carboxy-lyase activity"/>
    <property type="evidence" value="ECO:0007669"/>
    <property type="project" value="InterPro"/>
</dbReference>
<dbReference type="GO" id="GO:0005737">
    <property type="term" value="C:cytoplasm"/>
    <property type="evidence" value="ECO:0007669"/>
    <property type="project" value="TreeGrafter"/>
</dbReference>
<organism evidence="5 6">
    <name type="scientific">Paenibacillus naphthalenovorans</name>
    <dbReference type="NCBI Taxonomy" id="162209"/>
    <lineage>
        <taxon>Bacteria</taxon>
        <taxon>Bacillati</taxon>
        <taxon>Bacillota</taxon>
        <taxon>Bacilli</taxon>
        <taxon>Bacillales</taxon>
        <taxon>Paenibacillaceae</taxon>
        <taxon>Paenibacillus</taxon>
    </lineage>
</organism>
<dbReference type="Gene3D" id="3.40.1670.10">
    <property type="entry name" value="UbiD C-terminal domain-like"/>
    <property type="match status" value="1"/>
</dbReference>
<dbReference type="STRING" id="162209.IJ22_49510"/>
<dbReference type="Pfam" id="PF20696">
    <property type="entry name" value="UbiD_C"/>
    <property type="match status" value="1"/>
</dbReference>
<evidence type="ECO:0000256" key="1">
    <source>
        <dbReference type="ARBA" id="ARBA00010021"/>
    </source>
</evidence>
<dbReference type="InterPro" id="IPR049381">
    <property type="entry name" value="UbiD-like_C"/>
</dbReference>
<proteinExistence type="inferred from homology"/>
<evidence type="ECO:0000259" key="3">
    <source>
        <dbReference type="Pfam" id="PF20695"/>
    </source>
</evidence>